<evidence type="ECO:0000256" key="2">
    <source>
        <dbReference type="ARBA" id="ARBA00022741"/>
    </source>
</evidence>
<evidence type="ECO:0000256" key="4">
    <source>
        <dbReference type="ARBA" id="ARBA00022806"/>
    </source>
</evidence>
<evidence type="ECO:0000256" key="5">
    <source>
        <dbReference type="ARBA" id="ARBA00022840"/>
    </source>
</evidence>
<evidence type="ECO:0000256" key="3">
    <source>
        <dbReference type="ARBA" id="ARBA00022801"/>
    </source>
</evidence>
<feature type="compositionally biased region" description="Basic and acidic residues" evidence="6">
    <location>
        <begin position="413"/>
        <end position="442"/>
    </location>
</feature>
<reference evidence="11" key="1">
    <citation type="submission" date="2020-05" db="EMBL/GenBank/DDBJ databases">
        <authorList>
            <person name="Chiriac C."/>
            <person name="Salcher M."/>
            <person name="Ghai R."/>
            <person name="Kavagutti S V."/>
        </authorList>
    </citation>
    <scope>NUCLEOTIDE SEQUENCE</scope>
</reference>
<keyword evidence="4" id="KW-0347">Helicase</keyword>
<feature type="domain" description="Helicase ATP-binding" evidence="7">
    <location>
        <begin position="33"/>
        <end position="207"/>
    </location>
</feature>
<dbReference type="SUPFAM" id="SSF52540">
    <property type="entry name" value="P-loop containing nucleoside triphosphate hydrolases"/>
    <property type="match status" value="1"/>
</dbReference>
<dbReference type="Pfam" id="PF00271">
    <property type="entry name" value="Helicase_C"/>
    <property type="match status" value="1"/>
</dbReference>
<evidence type="ECO:0000259" key="7">
    <source>
        <dbReference type="PROSITE" id="PS51192"/>
    </source>
</evidence>
<protein>
    <recommendedName>
        <fullName evidence="1">RNA helicase</fullName>
        <ecNumber evidence="1">3.6.4.13</ecNumber>
    </recommendedName>
</protein>
<dbReference type="InterPro" id="IPR014014">
    <property type="entry name" value="RNA_helicase_DEAD_Q_motif"/>
</dbReference>
<dbReference type="InterPro" id="IPR011545">
    <property type="entry name" value="DEAD/DEAH_box_helicase_dom"/>
</dbReference>
<dbReference type="PANTHER" id="PTHR47963">
    <property type="entry name" value="DEAD-BOX ATP-DEPENDENT RNA HELICASE 47, MITOCHONDRIAL"/>
    <property type="match status" value="1"/>
</dbReference>
<dbReference type="EC" id="3.6.4.13" evidence="1"/>
<evidence type="ECO:0000259" key="9">
    <source>
        <dbReference type="PROSITE" id="PS51195"/>
    </source>
</evidence>
<evidence type="ECO:0000313" key="13">
    <source>
        <dbReference type="EMBL" id="CAB5047907.1"/>
    </source>
</evidence>
<evidence type="ECO:0000313" key="12">
    <source>
        <dbReference type="EMBL" id="CAB5037324.1"/>
    </source>
</evidence>
<dbReference type="GO" id="GO:0033592">
    <property type="term" value="F:RNA strand annealing activity"/>
    <property type="evidence" value="ECO:0007669"/>
    <property type="project" value="TreeGrafter"/>
</dbReference>
<dbReference type="GO" id="GO:0005829">
    <property type="term" value="C:cytosol"/>
    <property type="evidence" value="ECO:0007669"/>
    <property type="project" value="TreeGrafter"/>
</dbReference>
<dbReference type="SMART" id="SM00487">
    <property type="entry name" value="DEXDc"/>
    <property type="match status" value="1"/>
</dbReference>
<evidence type="ECO:0000256" key="6">
    <source>
        <dbReference type="SAM" id="MobiDB-lite"/>
    </source>
</evidence>
<evidence type="ECO:0000259" key="8">
    <source>
        <dbReference type="PROSITE" id="PS51194"/>
    </source>
</evidence>
<dbReference type="PROSITE" id="PS51195">
    <property type="entry name" value="Q_MOTIF"/>
    <property type="match status" value="1"/>
</dbReference>
<dbReference type="GO" id="GO:0009409">
    <property type="term" value="P:response to cold"/>
    <property type="evidence" value="ECO:0007669"/>
    <property type="project" value="TreeGrafter"/>
</dbReference>
<dbReference type="PANTHER" id="PTHR47963:SF8">
    <property type="entry name" value="ATP-DEPENDENT RNA HELICASE DEAD"/>
    <property type="match status" value="1"/>
</dbReference>
<dbReference type="EMBL" id="CAEZZQ010000001">
    <property type="protein sequence ID" value="CAB4763115.1"/>
    <property type="molecule type" value="Genomic_DNA"/>
</dbReference>
<evidence type="ECO:0000313" key="10">
    <source>
        <dbReference type="EMBL" id="CAB4699927.1"/>
    </source>
</evidence>
<dbReference type="GO" id="GO:0005840">
    <property type="term" value="C:ribosome"/>
    <property type="evidence" value="ECO:0007669"/>
    <property type="project" value="TreeGrafter"/>
</dbReference>
<keyword evidence="3" id="KW-0378">Hydrolase</keyword>
<dbReference type="AlphaFoldDB" id="A0A6J6UVK1"/>
<dbReference type="InterPro" id="IPR001650">
    <property type="entry name" value="Helicase_C-like"/>
</dbReference>
<dbReference type="Gene3D" id="3.40.50.300">
    <property type="entry name" value="P-loop containing nucleotide triphosphate hydrolases"/>
    <property type="match status" value="2"/>
</dbReference>
<feature type="region of interest" description="Disordered" evidence="6">
    <location>
        <begin position="411"/>
        <end position="466"/>
    </location>
</feature>
<proteinExistence type="predicted"/>
<dbReference type="InterPro" id="IPR000629">
    <property type="entry name" value="RNA-helicase_DEAD-box_CS"/>
</dbReference>
<accession>A0A6J6UVK1</accession>
<feature type="compositionally biased region" description="Basic residues" evidence="6">
    <location>
        <begin position="455"/>
        <end position="466"/>
    </location>
</feature>
<dbReference type="InterPro" id="IPR044742">
    <property type="entry name" value="DEAD/DEAH_RhlB"/>
</dbReference>
<keyword evidence="2" id="KW-0547">Nucleotide-binding</keyword>
<dbReference type="CDD" id="cd18787">
    <property type="entry name" value="SF2_C_DEAD"/>
    <property type="match status" value="1"/>
</dbReference>
<feature type="domain" description="DEAD-box RNA helicase Q" evidence="9">
    <location>
        <begin position="2"/>
        <end position="30"/>
    </location>
</feature>
<dbReference type="EMBL" id="CAFBQF010000022">
    <property type="protein sequence ID" value="CAB5047907.1"/>
    <property type="molecule type" value="Genomic_DNA"/>
</dbReference>
<name>A0A6J6UVK1_9ZZZZ</name>
<dbReference type="EMBL" id="CAFBQA010000023">
    <property type="protein sequence ID" value="CAB5037324.1"/>
    <property type="molecule type" value="Genomic_DNA"/>
</dbReference>
<evidence type="ECO:0000256" key="1">
    <source>
        <dbReference type="ARBA" id="ARBA00012552"/>
    </source>
</evidence>
<feature type="domain" description="Helicase C-terminal" evidence="8">
    <location>
        <begin position="232"/>
        <end position="382"/>
    </location>
</feature>
<dbReference type="Pfam" id="PF00270">
    <property type="entry name" value="DEAD"/>
    <property type="match status" value="1"/>
</dbReference>
<dbReference type="EMBL" id="CAEZXW010000026">
    <property type="protein sequence ID" value="CAB4699927.1"/>
    <property type="molecule type" value="Genomic_DNA"/>
</dbReference>
<keyword evidence="5" id="KW-0067">ATP-binding</keyword>
<dbReference type="GO" id="GO:0003724">
    <property type="term" value="F:RNA helicase activity"/>
    <property type="evidence" value="ECO:0007669"/>
    <property type="project" value="UniProtKB-EC"/>
</dbReference>
<dbReference type="GO" id="GO:0005524">
    <property type="term" value="F:ATP binding"/>
    <property type="evidence" value="ECO:0007669"/>
    <property type="project" value="UniProtKB-KW"/>
</dbReference>
<dbReference type="SMART" id="SM00490">
    <property type="entry name" value="HELICc"/>
    <property type="match status" value="1"/>
</dbReference>
<dbReference type="CDD" id="cd00268">
    <property type="entry name" value="DEADc"/>
    <property type="match status" value="1"/>
</dbReference>
<evidence type="ECO:0000313" key="11">
    <source>
        <dbReference type="EMBL" id="CAB4763115.1"/>
    </source>
</evidence>
<dbReference type="InterPro" id="IPR014001">
    <property type="entry name" value="Helicase_ATP-bd"/>
</dbReference>
<gene>
    <name evidence="10" type="ORF">UFOPK2593_00577</name>
    <name evidence="11" type="ORF">UFOPK2894_00007</name>
    <name evidence="12" type="ORF">UFOPK4234_00592</name>
    <name evidence="13" type="ORF">UFOPK4295_00595</name>
</gene>
<sequence length="466" mass="50388">MASFIELGVRPETIEALAPIGITAPFAIQEMVLPLALSGNDLIGQAKTGTGKTLGFGIPIIDRVLSKSEGATGKAQALVVVPTRELCVQVAEDLLVAGRIRNIRVLALYGGRAFEPQLDALNKGIDVVVGTPGRLLDLARQGHLKLNEVRILVLDEADEMLDLGFLPDIEAILRLIPEARQTMLFSATMPGEIITLARKFMDQPTHIRVAEEGGSTVEGVEQFAYRAHAMDKIEMLARILQAEGRGATVVFCRTKRTAAKVSDELADRGFASGAVHGDLGQGAREQALRAFRNGKIDILVATDVAARGIDVEGVTHVINYQCPDDEKVYLHRIGRTGRAGAGGIAITFVDWDELARWNMINTALKLDMADPKETYSSSEWLFTDLNIAPAITGVLPRAQRAKAGLAAEEIEDIDLKPKRAPKAPDGRGNDRKNAPKKPEHVKVSAPSAAAPRKDRERKRTRSSAGE</sequence>
<dbReference type="PROSITE" id="PS51192">
    <property type="entry name" value="HELICASE_ATP_BIND_1"/>
    <property type="match status" value="1"/>
</dbReference>
<organism evidence="11">
    <name type="scientific">freshwater metagenome</name>
    <dbReference type="NCBI Taxonomy" id="449393"/>
    <lineage>
        <taxon>unclassified sequences</taxon>
        <taxon>metagenomes</taxon>
        <taxon>ecological metagenomes</taxon>
    </lineage>
</organism>
<dbReference type="PROSITE" id="PS51194">
    <property type="entry name" value="HELICASE_CTER"/>
    <property type="match status" value="1"/>
</dbReference>
<dbReference type="PROSITE" id="PS00039">
    <property type="entry name" value="DEAD_ATP_HELICASE"/>
    <property type="match status" value="1"/>
</dbReference>
<dbReference type="InterPro" id="IPR050547">
    <property type="entry name" value="DEAD_box_RNA_helicases"/>
</dbReference>
<dbReference type="InterPro" id="IPR027417">
    <property type="entry name" value="P-loop_NTPase"/>
</dbReference>
<dbReference type="GO" id="GO:0016787">
    <property type="term" value="F:hydrolase activity"/>
    <property type="evidence" value="ECO:0007669"/>
    <property type="project" value="UniProtKB-KW"/>
</dbReference>